<dbReference type="GO" id="GO:0004252">
    <property type="term" value="F:serine-type endopeptidase activity"/>
    <property type="evidence" value="ECO:0007669"/>
    <property type="project" value="InterPro"/>
</dbReference>
<evidence type="ECO:0000256" key="3">
    <source>
        <dbReference type="ARBA" id="ARBA00022801"/>
    </source>
</evidence>
<evidence type="ECO:0000256" key="6">
    <source>
        <dbReference type="ARBA" id="ARBA00081187"/>
    </source>
</evidence>
<keyword evidence="11" id="KW-1185">Reference proteome</keyword>
<dbReference type="SUPFAM" id="SSF53474">
    <property type="entry name" value="alpha/beta-Hydrolases"/>
    <property type="match status" value="1"/>
</dbReference>
<dbReference type="PROSITE" id="PS00708">
    <property type="entry name" value="PRO_ENDOPEP_SER"/>
    <property type="match status" value="1"/>
</dbReference>
<evidence type="ECO:0000313" key="11">
    <source>
        <dbReference type="Proteomes" id="UP000594759"/>
    </source>
</evidence>
<gene>
    <name evidence="10" type="ORF">IZT61_13525</name>
</gene>
<evidence type="ECO:0000259" key="9">
    <source>
        <dbReference type="Pfam" id="PF02897"/>
    </source>
</evidence>
<feature type="domain" description="Peptidase S9 prolyl oligopeptidase catalytic" evidence="8">
    <location>
        <begin position="500"/>
        <end position="710"/>
    </location>
</feature>
<keyword evidence="3" id="KW-0378">Hydrolase</keyword>
<dbReference type="Gene3D" id="3.40.50.1820">
    <property type="entry name" value="alpha/beta hydrolase"/>
    <property type="match status" value="1"/>
</dbReference>
<dbReference type="EMBL" id="CP064939">
    <property type="protein sequence ID" value="QPH38117.1"/>
    <property type="molecule type" value="Genomic_DNA"/>
</dbReference>
<comment type="function">
    <text evidence="5">Cleaves peptide bonds on the C-terminal side of prolyl residues within peptides that are up to approximately 30 amino acids long. Has an absolute requirement for an X-Pro bond in the trans configuration immediately preceding the Pro-Y scissible bond.</text>
</comment>
<dbReference type="InterPro" id="IPR029058">
    <property type="entry name" value="AB_hydrolase_fold"/>
</dbReference>
<dbReference type="Pfam" id="PF00326">
    <property type="entry name" value="Peptidase_S9"/>
    <property type="match status" value="1"/>
</dbReference>
<evidence type="ECO:0000256" key="7">
    <source>
        <dbReference type="SAM" id="SignalP"/>
    </source>
</evidence>
<proteinExistence type="inferred from homology"/>
<evidence type="ECO:0000256" key="5">
    <source>
        <dbReference type="ARBA" id="ARBA00060121"/>
    </source>
</evidence>
<dbReference type="Proteomes" id="UP000594759">
    <property type="component" value="Chromosome"/>
</dbReference>
<dbReference type="Pfam" id="PF02897">
    <property type="entry name" value="Peptidase_S9_N"/>
    <property type="match status" value="1"/>
</dbReference>
<dbReference type="SUPFAM" id="SSF50993">
    <property type="entry name" value="Peptidase/esterase 'gauge' domain"/>
    <property type="match status" value="1"/>
</dbReference>
<name>A0A7U3Q440_9SPHI</name>
<evidence type="ECO:0000256" key="4">
    <source>
        <dbReference type="ARBA" id="ARBA00022825"/>
    </source>
</evidence>
<dbReference type="AlphaFoldDB" id="A0A7U3Q440"/>
<dbReference type="InterPro" id="IPR002470">
    <property type="entry name" value="Peptidase_S9A"/>
</dbReference>
<comment type="similarity">
    <text evidence="1">Belongs to the peptidase S9A family.</text>
</comment>
<dbReference type="GO" id="GO:0006508">
    <property type="term" value="P:proteolysis"/>
    <property type="evidence" value="ECO:0007669"/>
    <property type="project" value="UniProtKB-KW"/>
</dbReference>
<feature type="signal peptide" evidence="7">
    <location>
        <begin position="1"/>
        <end position="19"/>
    </location>
</feature>
<dbReference type="FunFam" id="3.40.50.1820:FF:000005">
    <property type="entry name" value="Prolyl endopeptidase"/>
    <property type="match status" value="1"/>
</dbReference>
<dbReference type="InterPro" id="IPR051543">
    <property type="entry name" value="Serine_Peptidase_S9A"/>
</dbReference>
<organism evidence="10 11">
    <name type="scientific">Pedobacter endophyticus</name>
    <dbReference type="NCBI Taxonomy" id="2789740"/>
    <lineage>
        <taxon>Bacteria</taxon>
        <taxon>Pseudomonadati</taxon>
        <taxon>Bacteroidota</taxon>
        <taxon>Sphingobacteriia</taxon>
        <taxon>Sphingobacteriales</taxon>
        <taxon>Sphingobacteriaceae</taxon>
        <taxon>Pedobacter</taxon>
    </lineage>
</organism>
<evidence type="ECO:0000256" key="1">
    <source>
        <dbReference type="ARBA" id="ARBA00005228"/>
    </source>
</evidence>
<reference evidence="10 11" key="1">
    <citation type="submission" date="2020-11" db="EMBL/GenBank/DDBJ databases">
        <title>Pedobacter endophytica, an endophytic bacteria isolated form Carex pumila.</title>
        <authorList>
            <person name="Peng Y."/>
            <person name="Jiang L."/>
            <person name="Lee J."/>
        </authorList>
    </citation>
    <scope>NUCLEOTIDE SEQUENCE [LARGE SCALE GENOMIC DNA]</scope>
    <source>
        <strain evidence="10 11">JBR3-12</strain>
    </source>
</reference>
<keyword evidence="7" id="KW-0732">Signal</keyword>
<dbReference type="Gene3D" id="2.130.10.120">
    <property type="entry name" value="Prolyl oligopeptidase, N-terminal domain"/>
    <property type="match status" value="1"/>
</dbReference>
<protein>
    <recommendedName>
        <fullName evidence="6">Proline-specific endopeptidase</fullName>
    </recommendedName>
</protein>
<dbReference type="InterPro" id="IPR001375">
    <property type="entry name" value="Peptidase_S9_cat"/>
</dbReference>
<evidence type="ECO:0000313" key="10">
    <source>
        <dbReference type="EMBL" id="QPH38117.1"/>
    </source>
</evidence>
<keyword evidence="4" id="KW-0720">Serine protease</keyword>
<dbReference type="KEGG" id="pex:IZT61_13525"/>
<dbReference type="InterPro" id="IPR002471">
    <property type="entry name" value="Pept_S9_AS"/>
</dbReference>
<evidence type="ECO:0000256" key="2">
    <source>
        <dbReference type="ARBA" id="ARBA00022670"/>
    </source>
</evidence>
<evidence type="ECO:0000259" key="8">
    <source>
        <dbReference type="Pfam" id="PF00326"/>
    </source>
</evidence>
<feature type="chain" id="PRO_5032342351" description="Proline-specific endopeptidase" evidence="7">
    <location>
        <begin position="20"/>
        <end position="717"/>
    </location>
</feature>
<sequence>MNKRILPGLLLLLAISACNNPKKNEMKPIKWPDIKPPIAPINPYKRIIHNDTVADNYYWMIDYFKKGPDSTKVVDYLKAENAYLDTMMKSTDAFQADLFKEMKGRIKEKDESVPVSKNGYFYYSRTDDGQEYFKYCRKKGSLTAPEEVLLDVDAMAKGHSYFSVTGFSVSPDNKLLAFGVDMVSRRQYTTQVKNLETGEIYRDAIPNMQGAVAWANDNKTFFYTSKNPITLLSEKIKRHVLGTDVKADVVVYDEKDNTNYIGVSKSKNGKYIFIGSQGTLTSEYRMINADEPDAPFQVFSPRFKDVLYDVLPVDDKFYIVTNWNAKNFRLMECPLTKTSKENWKEVIPNRKDVLLEYGEEFKDFLVLSERKNGLTELRVLKKDGSDYYIKFDEPVYSAAIGSNPEYNGKTLRYSYTSLTTPSSVYDYNLEKKTKKLMKQQEVLGGYNPQDYVTERIFAPAKDGTKIPVALVYKKGFEKNGKAPLLLYAYGSYGASTDATFSSPRLSLLDRGFVFAIANIRGGQEMGRLWYEDGKLMKKKNTFTDFIAAGEYLVKQKYTSKNHLYANGGSAGGLLMGAVVNMAPDLWNGVIADVPFVDVVNTMLDESIPLTTNEFDEWGNPKQKDAYDYMKSYSPYENVERKAYPNMLVTTGLHDSQVQYFEPAKWVAKLRAMKTDNNVLLLKTNMDFGHGGASGRFDYLKDVSLRWAFLFALEGITK</sequence>
<dbReference type="InterPro" id="IPR023302">
    <property type="entry name" value="Pept_S9A_N"/>
</dbReference>
<dbReference type="PANTHER" id="PTHR11757:SF19">
    <property type="entry name" value="PROLYL ENDOPEPTIDASE-LIKE"/>
    <property type="match status" value="1"/>
</dbReference>
<dbReference type="PANTHER" id="PTHR11757">
    <property type="entry name" value="PROTEASE FAMILY S9A OLIGOPEPTIDASE"/>
    <property type="match status" value="1"/>
</dbReference>
<dbReference type="PROSITE" id="PS51257">
    <property type="entry name" value="PROKAR_LIPOPROTEIN"/>
    <property type="match status" value="1"/>
</dbReference>
<feature type="domain" description="Peptidase S9A N-terminal" evidence="9">
    <location>
        <begin position="40"/>
        <end position="440"/>
    </location>
</feature>
<keyword evidence="2" id="KW-0645">Protease</keyword>
<accession>A0A7U3Q440</accession>
<dbReference type="RefSeq" id="WP_196097427.1">
    <property type="nucleotide sequence ID" value="NZ_CP064939.1"/>
</dbReference>
<dbReference type="PRINTS" id="PR00862">
    <property type="entry name" value="PROLIGOPTASE"/>
</dbReference>